<feature type="compositionally biased region" description="Basic and acidic residues" evidence="1">
    <location>
        <begin position="162"/>
        <end position="181"/>
    </location>
</feature>
<dbReference type="InterPro" id="IPR010287">
    <property type="entry name" value="DUF892_YciF-like"/>
</dbReference>
<organism evidence="2 3">
    <name type="scientific">Methylosinus trichosporium (strain ATCC 35070 / NCIMB 11131 / UNIQEM 75 / OB3b)</name>
    <dbReference type="NCBI Taxonomy" id="595536"/>
    <lineage>
        <taxon>Bacteria</taxon>
        <taxon>Pseudomonadati</taxon>
        <taxon>Pseudomonadota</taxon>
        <taxon>Alphaproteobacteria</taxon>
        <taxon>Hyphomicrobiales</taxon>
        <taxon>Methylocystaceae</taxon>
        <taxon>Methylosinus</taxon>
    </lineage>
</organism>
<reference evidence="3" key="1">
    <citation type="submission" date="2017-10" db="EMBL/GenBank/DDBJ databases">
        <title>Completed PacBio SMRT sequence of Methylosinus trichosporium OB3b reveals presence of a third large plasmid.</title>
        <authorList>
            <person name="Charles T.C."/>
            <person name="Lynch M.D.J."/>
            <person name="Heil J.R."/>
            <person name="Cheng J."/>
        </authorList>
    </citation>
    <scope>NUCLEOTIDE SEQUENCE [LARGE SCALE GENOMIC DNA]</scope>
    <source>
        <strain evidence="3">OB3b</strain>
    </source>
</reference>
<dbReference type="STRING" id="595536.GCA_000178815_03949"/>
<dbReference type="PANTHER" id="PTHR30565:SF9">
    <property type="entry name" value="PROTEIN YCIF"/>
    <property type="match status" value="1"/>
</dbReference>
<name>A0A2D2CXM6_METT3</name>
<keyword evidence="3" id="KW-1185">Reference proteome</keyword>
<dbReference type="InterPro" id="IPR047114">
    <property type="entry name" value="YciF"/>
</dbReference>
<dbReference type="InterPro" id="IPR012347">
    <property type="entry name" value="Ferritin-like"/>
</dbReference>
<protein>
    <submittedName>
        <fullName evidence="2">DUF892 domain-containing protein</fullName>
    </submittedName>
</protein>
<sequence>MPIETTQQLLVHELQSIQDAETLAAKAIQAQLEEIEDDDLSNLLERRLKAGEQVMRDIRKSLQKLDGKGRVENKAARGLIEECEETAEEVSSQEMKDAVIIAGAQKLEHYCIAAWGTVKAIAGELREEELAKAMQHALDEGHRWDEEMSELAEGAINPAAMKSEEGQQDKATKKPKGKSETTRGSAKKH</sequence>
<dbReference type="RefSeq" id="WP_003613423.1">
    <property type="nucleotide sequence ID" value="NZ_ADVE02000001.1"/>
</dbReference>
<feature type="region of interest" description="Disordered" evidence="1">
    <location>
        <begin position="145"/>
        <end position="189"/>
    </location>
</feature>
<evidence type="ECO:0000256" key="1">
    <source>
        <dbReference type="SAM" id="MobiDB-lite"/>
    </source>
</evidence>
<dbReference type="KEGG" id="mtw:CQW49_06045"/>
<dbReference type="AlphaFoldDB" id="A0A2D2CXM6"/>
<dbReference type="EMBL" id="CP023737">
    <property type="protein sequence ID" value="ATQ67502.1"/>
    <property type="molecule type" value="Genomic_DNA"/>
</dbReference>
<dbReference type="Proteomes" id="UP000230709">
    <property type="component" value="Chromosome"/>
</dbReference>
<dbReference type="Gene3D" id="1.20.1260.10">
    <property type="match status" value="1"/>
</dbReference>
<proteinExistence type="predicted"/>
<dbReference type="Pfam" id="PF05974">
    <property type="entry name" value="DUF892"/>
    <property type="match status" value="1"/>
</dbReference>
<evidence type="ECO:0000313" key="3">
    <source>
        <dbReference type="Proteomes" id="UP000230709"/>
    </source>
</evidence>
<dbReference type="PANTHER" id="PTHR30565">
    <property type="entry name" value="PROTEIN YCIF"/>
    <property type="match status" value="1"/>
</dbReference>
<gene>
    <name evidence="2" type="ORF">CQW49_06045</name>
</gene>
<accession>A0A2D2CXM6</accession>
<dbReference type="SUPFAM" id="SSF47240">
    <property type="entry name" value="Ferritin-like"/>
    <property type="match status" value="1"/>
</dbReference>
<dbReference type="InterPro" id="IPR009078">
    <property type="entry name" value="Ferritin-like_SF"/>
</dbReference>
<evidence type="ECO:0000313" key="2">
    <source>
        <dbReference type="EMBL" id="ATQ67502.1"/>
    </source>
</evidence>